<sequence>MDNINIILKNIPEWSGIEGITYEPLNGGLSNVTYKVKVDDKFYVLRINNNQNEYLDLSREEEQNAIIEASKLGIAPNVFSTGNRKDFLITEFIEGRSIETEKMHNPDLIKKVTKTLLKVHSLKGLERKCSPFDLIRKYLSGAQDLKVVFPDRLYKHLKRMEKIEVERSKDKENINKYCHNDYHTQYNMILNEEKLTVIDWELSGIGDVVFDLATISSDNRFNVEEDKILLENYFGSFYNEQLTTLNDMKFICMLREIAWALMHEGMNIERVNFNMNYYEFANYVLDRLDRGLVTL</sequence>
<keyword evidence="2" id="KW-0808">Transferase</keyword>
<organism evidence="2 3">
    <name type="scientific">Clostridium baratii</name>
    <dbReference type="NCBI Taxonomy" id="1561"/>
    <lineage>
        <taxon>Bacteria</taxon>
        <taxon>Bacillati</taxon>
        <taxon>Bacillota</taxon>
        <taxon>Clostridia</taxon>
        <taxon>Eubacteriales</taxon>
        <taxon>Clostridiaceae</taxon>
        <taxon>Clostridium</taxon>
    </lineage>
</organism>
<dbReference type="InterPro" id="IPR002575">
    <property type="entry name" value="Aminoglycoside_PTrfase"/>
</dbReference>
<keyword evidence="2" id="KW-0418">Kinase</keyword>
<dbReference type="Gene3D" id="3.90.1200.10">
    <property type="match status" value="1"/>
</dbReference>
<evidence type="ECO:0000313" key="3">
    <source>
        <dbReference type="Proteomes" id="UP000095563"/>
    </source>
</evidence>
<dbReference type="RefSeq" id="WP_055207095.1">
    <property type="nucleotide sequence ID" value="NZ_CZBO01000001.1"/>
</dbReference>
<dbReference type="InterPro" id="IPR011009">
    <property type="entry name" value="Kinase-like_dom_sf"/>
</dbReference>
<dbReference type="GO" id="GO:0005737">
    <property type="term" value="C:cytoplasm"/>
    <property type="evidence" value="ECO:0007669"/>
    <property type="project" value="TreeGrafter"/>
</dbReference>
<dbReference type="GO" id="GO:0006646">
    <property type="term" value="P:phosphatidylethanolamine biosynthetic process"/>
    <property type="evidence" value="ECO:0007669"/>
    <property type="project" value="TreeGrafter"/>
</dbReference>
<dbReference type="PANTHER" id="PTHR22603">
    <property type="entry name" value="CHOLINE/ETHANOALAMINE KINASE"/>
    <property type="match status" value="1"/>
</dbReference>
<dbReference type="Pfam" id="PF01636">
    <property type="entry name" value="APH"/>
    <property type="match status" value="1"/>
</dbReference>
<evidence type="ECO:0000259" key="1">
    <source>
        <dbReference type="Pfam" id="PF01636"/>
    </source>
</evidence>
<evidence type="ECO:0000313" key="2">
    <source>
        <dbReference type="EMBL" id="CUP87764.1"/>
    </source>
</evidence>
<dbReference type="EMBL" id="CZBO01000001">
    <property type="protein sequence ID" value="CUP87764.1"/>
    <property type="molecule type" value="Genomic_DNA"/>
</dbReference>
<dbReference type="Gene3D" id="3.30.200.20">
    <property type="entry name" value="Phosphorylase Kinase, domain 1"/>
    <property type="match status" value="1"/>
</dbReference>
<proteinExistence type="predicted"/>
<feature type="domain" description="Aminoglycoside phosphotransferase" evidence="1">
    <location>
        <begin position="22"/>
        <end position="231"/>
    </location>
</feature>
<reference evidence="2 3" key="1">
    <citation type="submission" date="2015-09" db="EMBL/GenBank/DDBJ databases">
        <authorList>
            <consortium name="Pathogen Informatics"/>
        </authorList>
    </citation>
    <scope>NUCLEOTIDE SEQUENCE [LARGE SCALE GENOMIC DNA]</scope>
    <source>
        <strain evidence="2 3">2789STDY5834956</strain>
    </source>
</reference>
<dbReference type="GO" id="GO:0004305">
    <property type="term" value="F:ethanolamine kinase activity"/>
    <property type="evidence" value="ECO:0007669"/>
    <property type="project" value="TreeGrafter"/>
</dbReference>
<dbReference type="CDD" id="cd05151">
    <property type="entry name" value="ChoK-like"/>
    <property type="match status" value="1"/>
</dbReference>
<dbReference type="Proteomes" id="UP000095563">
    <property type="component" value="Unassembled WGS sequence"/>
</dbReference>
<dbReference type="PANTHER" id="PTHR22603:SF66">
    <property type="entry name" value="ETHANOLAMINE KINASE"/>
    <property type="match status" value="1"/>
</dbReference>
<protein>
    <submittedName>
        <fullName evidence="2">Choline/ethanolamine kinase family protein</fullName>
    </submittedName>
</protein>
<dbReference type="AlphaFoldDB" id="A0A174RQC0"/>
<accession>A0A174RQC0</accession>
<gene>
    <name evidence="2" type="ORF">ERS852568_01134</name>
</gene>
<name>A0A174RQC0_9CLOT</name>
<dbReference type="SUPFAM" id="SSF56112">
    <property type="entry name" value="Protein kinase-like (PK-like)"/>
    <property type="match status" value="1"/>
</dbReference>